<dbReference type="EMBL" id="FWFR01000003">
    <property type="protein sequence ID" value="SLN72440.1"/>
    <property type="molecule type" value="Genomic_DNA"/>
</dbReference>
<feature type="transmembrane region" description="Helical" evidence="1">
    <location>
        <begin position="40"/>
        <end position="59"/>
    </location>
</feature>
<evidence type="ECO:0008006" key="4">
    <source>
        <dbReference type="Google" id="ProtNLM"/>
    </source>
</evidence>
<dbReference type="Proteomes" id="UP000193200">
    <property type="component" value="Unassembled WGS sequence"/>
</dbReference>
<keyword evidence="3" id="KW-1185">Reference proteome</keyword>
<dbReference type="Pfam" id="PF09838">
    <property type="entry name" value="DUF2065"/>
    <property type="match status" value="1"/>
</dbReference>
<keyword evidence="1" id="KW-0472">Membrane</keyword>
<evidence type="ECO:0000313" key="2">
    <source>
        <dbReference type="EMBL" id="SLN72440.1"/>
    </source>
</evidence>
<dbReference type="RefSeq" id="WP_085884815.1">
    <property type="nucleotide sequence ID" value="NZ_FWFR01000003.1"/>
</dbReference>
<proteinExistence type="predicted"/>
<name>A0A1Y5TXE8_9PROT</name>
<evidence type="ECO:0000313" key="3">
    <source>
        <dbReference type="Proteomes" id="UP000193200"/>
    </source>
</evidence>
<sequence>MTDFAVALALVLVIEGALYALFPVQMKRMMQTVLALSEQTLRRAGLVSAVVGVAVVWLLRR</sequence>
<gene>
    <name evidence="2" type="ORF">OCH7691_03476</name>
</gene>
<dbReference type="PANTHER" id="PTHR38602:SF1">
    <property type="entry name" value="INNER MEMBRANE PROTEIN"/>
    <property type="match status" value="1"/>
</dbReference>
<dbReference type="OrthoDB" id="9815199at2"/>
<dbReference type="InterPro" id="IPR019201">
    <property type="entry name" value="DUF2065"/>
</dbReference>
<organism evidence="2 3">
    <name type="scientific">Oceanibacterium hippocampi</name>
    <dbReference type="NCBI Taxonomy" id="745714"/>
    <lineage>
        <taxon>Bacteria</taxon>
        <taxon>Pseudomonadati</taxon>
        <taxon>Pseudomonadota</taxon>
        <taxon>Alphaproteobacteria</taxon>
        <taxon>Sneathiellales</taxon>
        <taxon>Sneathiellaceae</taxon>
        <taxon>Oceanibacterium</taxon>
    </lineage>
</organism>
<keyword evidence="1" id="KW-1133">Transmembrane helix</keyword>
<keyword evidence="1" id="KW-0812">Transmembrane</keyword>
<dbReference type="PANTHER" id="PTHR38602">
    <property type="entry name" value="INNER MEMBRANE PROTEIN-RELATED"/>
    <property type="match status" value="1"/>
</dbReference>
<evidence type="ECO:0000256" key="1">
    <source>
        <dbReference type="SAM" id="Phobius"/>
    </source>
</evidence>
<accession>A0A1Y5TXE8</accession>
<dbReference type="FunCoup" id="A0A1Y5TXE8">
    <property type="interactions" value="11"/>
</dbReference>
<dbReference type="InParanoid" id="A0A1Y5TXE8"/>
<reference evidence="2 3" key="1">
    <citation type="submission" date="2017-03" db="EMBL/GenBank/DDBJ databases">
        <authorList>
            <person name="Afonso C.L."/>
            <person name="Miller P.J."/>
            <person name="Scott M.A."/>
            <person name="Spackman E."/>
            <person name="Goraichik I."/>
            <person name="Dimitrov K.M."/>
            <person name="Suarez D.L."/>
            <person name="Swayne D.E."/>
        </authorList>
    </citation>
    <scope>NUCLEOTIDE SEQUENCE [LARGE SCALE GENOMIC DNA]</scope>
    <source>
        <strain evidence="2 3">CECT 7691</strain>
    </source>
</reference>
<dbReference type="AlphaFoldDB" id="A0A1Y5TXE8"/>
<protein>
    <recommendedName>
        <fullName evidence="4">DUF2065 domain-containing protein</fullName>
    </recommendedName>
</protein>